<feature type="compositionally biased region" description="Pro residues" evidence="1">
    <location>
        <begin position="21"/>
        <end position="38"/>
    </location>
</feature>
<dbReference type="Proteomes" id="UP000027265">
    <property type="component" value="Unassembled WGS sequence"/>
</dbReference>
<feature type="region of interest" description="Disordered" evidence="1">
    <location>
        <begin position="1"/>
        <end position="65"/>
    </location>
</feature>
<dbReference type="OrthoDB" id="3070163at2759"/>
<evidence type="ECO:0000313" key="2">
    <source>
        <dbReference type="EMBL" id="KDQ54265.1"/>
    </source>
</evidence>
<dbReference type="EMBL" id="KL197729">
    <property type="protein sequence ID" value="KDQ54265.1"/>
    <property type="molecule type" value="Genomic_DNA"/>
</dbReference>
<dbReference type="InParanoid" id="A0A067PK91"/>
<accession>A0A067PK91</accession>
<organism evidence="2 3">
    <name type="scientific">Jaapia argillacea MUCL 33604</name>
    <dbReference type="NCBI Taxonomy" id="933084"/>
    <lineage>
        <taxon>Eukaryota</taxon>
        <taxon>Fungi</taxon>
        <taxon>Dikarya</taxon>
        <taxon>Basidiomycota</taxon>
        <taxon>Agaricomycotina</taxon>
        <taxon>Agaricomycetes</taxon>
        <taxon>Agaricomycetidae</taxon>
        <taxon>Jaapiales</taxon>
        <taxon>Jaapiaceae</taxon>
        <taxon>Jaapia</taxon>
    </lineage>
</organism>
<sequence>MNPPAKKPRGIQDPTSTPAVAAPPTPVMAPPTRDPLPPRAKCVTNPGAPDKPAARRTSEEVTAAQRRQAELEAELIELDAKRIAAVAKLRVERLLADAEEDKNVVRCLSDLQDSDAEGAEGMLSLDLREDSKLICPE</sequence>
<proteinExistence type="predicted"/>
<gene>
    <name evidence="2" type="ORF">JAAARDRAFT_60680</name>
</gene>
<name>A0A067PK91_9AGAM</name>
<evidence type="ECO:0000313" key="3">
    <source>
        <dbReference type="Proteomes" id="UP000027265"/>
    </source>
</evidence>
<dbReference type="HOGENOM" id="CLU_1865400_0_0_1"/>
<keyword evidence="3" id="KW-1185">Reference proteome</keyword>
<dbReference type="AlphaFoldDB" id="A0A067PK91"/>
<evidence type="ECO:0000256" key="1">
    <source>
        <dbReference type="SAM" id="MobiDB-lite"/>
    </source>
</evidence>
<protein>
    <submittedName>
        <fullName evidence="2">Uncharacterized protein</fullName>
    </submittedName>
</protein>
<reference evidence="3" key="1">
    <citation type="journal article" date="2014" name="Proc. Natl. Acad. Sci. U.S.A.">
        <title>Extensive sampling of basidiomycete genomes demonstrates inadequacy of the white-rot/brown-rot paradigm for wood decay fungi.</title>
        <authorList>
            <person name="Riley R."/>
            <person name="Salamov A.A."/>
            <person name="Brown D.W."/>
            <person name="Nagy L.G."/>
            <person name="Floudas D."/>
            <person name="Held B.W."/>
            <person name="Levasseur A."/>
            <person name="Lombard V."/>
            <person name="Morin E."/>
            <person name="Otillar R."/>
            <person name="Lindquist E.A."/>
            <person name="Sun H."/>
            <person name="LaButti K.M."/>
            <person name="Schmutz J."/>
            <person name="Jabbour D."/>
            <person name="Luo H."/>
            <person name="Baker S.E."/>
            <person name="Pisabarro A.G."/>
            <person name="Walton J.D."/>
            <person name="Blanchette R.A."/>
            <person name="Henrissat B."/>
            <person name="Martin F."/>
            <person name="Cullen D."/>
            <person name="Hibbett D.S."/>
            <person name="Grigoriev I.V."/>
        </authorList>
    </citation>
    <scope>NUCLEOTIDE SEQUENCE [LARGE SCALE GENOMIC DNA]</scope>
    <source>
        <strain evidence="3">MUCL 33604</strain>
    </source>
</reference>